<dbReference type="Proteomes" id="UP000232688">
    <property type="component" value="Unassembled WGS sequence"/>
</dbReference>
<dbReference type="AlphaFoldDB" id="A0A2N0SH85"/>
<dbReference type="VEuPathDB" id="FungiDB:FUN_003906"/>
<accession>A0A2N0SH85</accession>
<dbReference type="InterPro" id="IPR019845">
    <property type="entry name" value="Squalene/phytoene_synthase_CS"/>
</dbReference>
<evidence type="ECO:0000256" key="3">
    <source>
        <dbReference type="ARBA" id="ARBA00012373"/>
    </source>
</evidence>
<dbReference type="PROSITE" id="PS01045">
    <property type="entry name" value="SQUALEN_PHYTOEN_SYN_2"/>
    <property type="match status" value="1"/>
</dbReference>
<reference evidence="5 6" key="2">
    <citation type="submission" date="2017-10" db="EMBL/GenBank/DDBJ databases">
        <title>Genome analyses suggest a sexual origin of heterokaryosis in a supposedly ancient asexual fungus.</title>
        <authorList>
            <person name="Corradi N."/>
            <person name="Sedzielewska K."/>
            <person name="Noel J."/>
            <person name="Charron P."/>
            <person name="Farinelli L."/>
            <person name="Marton T."/>
            <person name="Kruger M."/>
            <person name="Pelin A."/>
            <person name="Brachmann A."/>
            <person name="Corradi N."/>
        </authorList>
    </citation>
    <scope>NUCLEOTIDE SEQUENCE [LARGE SCALE GENOMIC DNA]</scope>
    <source>
        <strain evidence="5 6">A1</strain>
    </source>
</reference>
<dbReference type="GO" id="GO:0045338">
    <property type="term" value="P:farnesyl diphosphate metabolic process"/>
    <property type="evidence" value="ECO:0007669"/>
    <property type="project" value="InterPro"/>
</dbReference>
<evidence type="ECO:0000313" key="5">
    <source>
        <dbReference type="EMBL" id="PKC74924.1"/>
    </source>
</evidence>
<proteinExistence type="inferred from homology"/>
<dbReference type="Gene3D" id="1.10.600.10">
    <property type="entry name" value="Farnesyl Diphosphate Synthase"/>
    <property type="match status" value="1"/>
</dbReference>
<dbReference type="EC" id="2.5.1.21" evidence="3"/>
<dbReference type="InterPro" id="IPR006449">
    <property type="entry name" value="Squal_synth-like"/>
</dbReference>
<name>A0A2N0SH85_9GLOM</name>
<dbReference type="PANTHER" id="PTHR11626:SF2">
    <property type="entry name" value="SQUALENE SYNTHASE"/>
    <property type="match status" value="1"/>
</dbReference>
<dbReference type="InterPro" id="IPR002060">
    <property type="entry name" value="Squ/phyt_synthse"/>
</dbReference>
<evidence type="ECO:0000256" key="4">
    <source>
        <dbReference type="ARBA" id="ARBA00022679"/>
    </source>
</evidence>
<dbReference type="SFLD" id="SFLDG01018">
    <property type="entry name" value="Squalene/Phytoene_Synthase_Lik"/>
    <property type="match status" value="1"/>
</dbReference>
<evidence type="ECO:0000256" key="1">
    <source>
        <dbReference type="ARBA" id="ARBA00001946"/>
    </source>
</evidence>
<comment type="similarity">
    <text evidence="2">Belongs to the phytoene/squalene synthase family.</text>
</comment>
<dbReference type="NCBIfam" id="TIGR01559">
    <property type="entry name" value="squal_synth"/>
    <property type="match status" value="1"/>
</dbReference>
<dbReference type="EMBL" id="LLXH01000037">
    <property type="protein sequence ID" value="PKC74924.1"/>
    <property type="molecule type" value="Genomic_DNA"/>
</dbReference>
<dbReference type="PANTHER" id="PTHR11626">
    <property type="entry name" value="FARNESYL-DIPHOSPHATE FARNESYLTRANSFERASE"/>
    <property type="match status" value="1"/>
</dbReference>
<protein>
    <recommendedName>
        <fullName evidence="3">squalene synthase</fullName>
        <ecNumber evidence="3">2.5.1.21</ecNumber>
    </recommendedName>
</protein>
<dbReference type="SUPFAM" id="SSF48576">
    <property type="entry name" value="Terpenoid synthases"/>
    <property type="match status" value="1"/>
</dbReference>
<comment type="cofactor">
    <cofactor evidence="1">
        <name>Mg(2+)</name>
        <dbReference type="ChEBI" id="CHEBI:18420"/>
    </cofactor>
</comment>
<dbReference type="CDD" id="cd00683">
    <property type="entry name" value="Trans_IPPS_HH"/>
    <property type="match status" value="1"/>
</dbReference>
<dbReference type="VEuPathDB" id="FungiDB:RhiirFUN_006042"/>
<dbReference type="FunFam" id="1.10.600.10:FF:000023">
    <property type="entry name" value="Squalene synthase"/>
    <property type="match status" value="1"/>
</dbReference>
<evidence type="ECO:0000313" key="6">
    <source>
        <dbReference type="Proteomes" id="UP000232688"/>
    </source>
</evidence>
<dbReference type="GO" id="GO:0051996">
    <property type="term" value="F:squalene synthase [NAD(P)H] activity"/>
    <property type="evidence" value="ECO:0007669"/>
    <property type="project" value="UniProtKB-EC"/>
</dbReference>
<comment type="caution">
    <text evidence="5">The sequence shown here is derived from an EMBL/GenBank/DDBJ whole genome shotgun (WGS) entry which is preliminary data.</text>
</comment>
<dbReference type="GO" id="GO:0005789">
    <property type="term" value="C:endoplasmic reticulum membrane"/>
    <property type="evidence" value="ECO:0007669"/>
    <property type="project" value="TreeGrafter"/>
</dbReference>
<dbReference type="SFLD" id="SFLDS00005">
    <property type="entry name" value="Isoprenoid_Synthase_Type_I"/>
    <property type="match status" value="1"/>
</dbReference>
<dbReference type="InterPro" id="IPR033904">
    <property type="entry name" value="Trans_IPPS_HH"/>
</dbReference>
<dbReference type="InterPro" id="IPR044844">
    <property type="entry name" value="Trans_IPPS_euk-type"/>
</dbReference>
<reference evidence="5 6" key="1">
    <citation type="submission" date="2017-10" db="EMBL/GenBank/DDBJ databases">
        <title>Extensive intraspecific genome diversity in a model arbuscular mycorrhizal fungus.</title>
        <authorList>
            <person name="Chen E.C.H."/>
            <person name="Morin E."/>
            <person name="Baudet D."/>
            <person name="Noel J."/>
            <person name="Ndikumana S."/>
            <person name="Charron P."/>
            <person name="St-Onge C."/>
            <person name="Giorgi J."/>
            <person name="Grigoriev I.V."/>
            <person name="Roux C."/>
            <person name="Martin F.M."/>
            <person name="Corradi N."/>
        </authorList>
    </citation>
    <scope>NUCLEOTIDE SEQUENCE [LARGE SCALE GENOMIC DNA]</scope>
    <source>
        <strain evidence="5 6">A1</strain>
    </source>
</reference>
<dbReference type="Pfam" id="PF00494">
    <property type="entry name" value="SQS_PSY"/>
    <property type="match status" value="1"/>
</dbReference>
<dbReference type="InterPro" id="IPR008949">
    <property type="entry name" value="Isoprenoid_synthase_dom_sf"/>
</dbReference>
<sequence>MEFITSSFYPTEILALIQYKFLRSNNKSKEISSWSERKKRCYQFLEMTSGSFSSIIMELEQEYRDLICMFYLVLRGMDTIEDDMTIPIDKKIPLLRTFHEKISQKDWIFTENGPNEKDRQLLMEFDVVIEEFLLLPKECQVIIIDITKRMGNGMADYIEKTSHDRYSIITIKEFDEYCHYVAGLVGIGINDLFNAVGAKVPSTSKNSKIIISMGLFLQKINIVRDFTEDLNENRKYWPKQIWTKYVEEIDELILPENKISSIYCLSEMILNTLLHVIECLDYLFTVKNGDILIFGFAAKPLIIAYATLALTFKNYNTFAVKNKVKIRKGEAAKLVLQCTDMYEVARLFKEYTKVILKKNNDSLDPNFMQINIACGQVNIQFL</sequence>
<organism evidence="5 6">
    <name type="scientific">Rhizophagus irregularis</name>
    <dbReference type="NCBI Taxonomy" id="588596"/>
    <lineage>
        <taxon>Eukaryota</taxon>
        <taxon>Fungi</taxon>
        <taxon>Fungi incertae sedis</taxon>
        <taxon>Mucoromycota</taxon>
        <taxon>Glomeromycotina</taxon>
        <taxon>Glomeromycetes</taxon>
        <taxon>Glomerales</taxon>
        <taxon>Glomeraceae</taxon>
        <taxon>Rhizophagus</taxon>
    </lineage>
</organism>
<gene>
    <name evidence="5" type="ORF">RhiirA1_334449</name>
</gene>
<dbReference type="VEuPathDB" id="FungiDB:RhiirA1_334449"/>
<evidence type="ECO:0000256" key="2">
    <source>
        <dbReference type="ARBA" id="ARBA00006251"/>
    </source>
</evidence>
<keyword evidence="4 5" id="KW-0808">Transferase</keyword>
<dbReference type="GO" id="GO:0006696">
    <property type="term" value="P:ergosterol biosynthetic process"/>
    <property type="evidence" value="ECO:0007669"/>
    <property type="project" value="TreeGrafter"/>
</dbReference>